<evidence type="ECO:0000256" key="3">
    <source>
        <dbReference type="ARBA" id="ARBA00022729"/>
    </source>
</evidence>
<sequence>MTEKKRRKLLSLSVFTALILFAILLFGEITGFAADSSMILKRNIEQNLSGAFSSYNRNGADGTESMLLLNEQWAYCMEPATELNNLTANGTRFYLQENGNGVKWLQNRYGWSFDKINNLTKAVCYAKSYFGSDWVCNYVLTQNLIWSEIKDHEDYNQASRYMLTNTKKYTCAHLDSKAKVDQAIAEVWKKVSTYNTIPSYTGQTISADAGEKIWIVDKNNISDQIEFVNLPAGVQVAPAKGGLTVTTNASFAGKSITLNYRKKGLPTGGGVYIYAEGSRQKVALWNNVINPVSGSVRIVFKRTEYLQASYRARDQVAQSFDIHIEKTDADTGEVLAGAEFEIYKDGEKMATVKTDETGRASYHWRGNILYTNYFSSTKKVLDFGSWGTAYQSAKDEVIGKVKIAVEQLKSQTAYTWKVVEMKAPDGYELNPEYWEQTFNLNTHAVEVQFSNTAPGSLKLQKISENAELVKDNVCYTLEGAEYGIYASQEDALADQNRIDILRTDADGNTNIVTLHAGSYYIKEITASAGYLLCNENDGETVMDGIHRAVVTPKETTQIVCTEVPGTHTFPLTLKKMDQELSEPFAVRGNMSLQGAVFELSYYMNVNGKTEDTPYHRWYFYTDEDGKITIGDSSCFLKNVYTMQDGTTLKSDELYTDADGQIFYPLGSYVLKEVVPPRYFQLKGFMCFSENADKKASVTDGLKMLIKQRANGAEAELYGSNDQKFEKLETENITVNAYDSPRKGSICLYKKDSKGFKHPLEGVIFEMKGVQTGDVYTGTTDAEGRIEWKDLIPQTYQITEIKTKEGYHLLKEEIEVTLPLEKSLEEWEKSDADLSKAVYDEVTKMYGFYDLTYHIDNAAEFSMPVTGGSGKMPCVFLIIGMVAAGTGIFLFYQKRRERKWNLN</sequence>
<keyword evidence="4" id="KW-1133">Transmembrane helix</keyword>
<dbReference type="InterPro" id="IPR041033">
    <property type="entry name" value="SpaA_PFL_dom_1"/>
</dbReference>
<dbReference type="RefSeq" id="WP_109214638.1">
    <property type="nucleotide sequence ID" value="NZ_JBGLFH010000016.1"/>
</dbReference>
<gene>
    <name evidence="6" type="ORF">LG34_02035</name>
</gene>
<dbReference type="InterPro" id="IPR013783">
    <property type="entry name" value="Ig-like_fold"/>
</dbReference>
<comment type="caution">
    <text evidence="6">The sequence shown here is derived from an EMBL/GenBank/DDBJ whole genome shotgun (WGS) entry which is preliminary data.</text>
</comment>
<keyword evidence="4" id="KW-0812">Transmembrane</keyword>
<comment type="similarity">
    <text evidence="1">Belongs to the serine-aspartate repeat-containing protein (SDr) family.</text>
</comment>
<feature type="transmembrane region" description="Helical" evidence="4">
    <location>
        <begin position="874"/>
        <end position="891"/>
    </location>
</feature>
<evidence type="ECO:0000313" key="6">
    <source>
        <dbReference type="EMBL" id="PWE87744.1"/>
    </source>
</evidence>
<accession>A0A2V1JVA6</accession>
<evidence type="ECO:0000256" key="4">
    <source>
        <dbReference type="SAM" id="Phobius"/>
    </source>
</evidence>
<dbReference type="Proteomes" id="UP000245288">
    <property type="component" value="Unassembled WGS sequence"/>
</dbReference>
<keyword evidence="7" id="KW-1185">Reference proteome</keyword>
<reference evidence="6 7" key="1">
    <citation type="submission" date="2014-09" db="EMBL/GenBank/DDBJ databases">
        <title>Butyrate-producing bacteria isolated from human gut.</title>
        <authorList>
            <person name="Zhang Q."/>
            <person name="Zhao L."/>
        </authorList>
    </citation>
    <scope>NUCLEOTIDE SEQUENCE [LARGE SCALE GENOMIC DNA]</scope>
    <source>
        <strain evidence="6 7">21</strain>
    </source>
</reference>
<feature type="domain" description="SpaA-like prealbumin fold" evidence="5">
    <location>
        <begin position="476"/>
        <end position="535"/>
    </location>
</feature>
<keyword evidence="2" id="KW-0964">Secreted</keyword>
<keyword evidence="4" id="KW-0472">Membrane</keyword>
<evidence type="ECO:0000313" key="7">
    <source>
        <dbReference type="Proteomes" id="UP000245288"/>
    </source>
</evidence>
<protein>
    <recommendedName>
        <fullName evidence="5">SpaA-like prealbumin fold domain-containing protein</fullName>
    </recommendedName>
</protein>
<organism evidence="6 7">
    <name type="scientific">Eubacterium ramulus</name>
    <dbReference type="NCBI Taxonomy" id="39490"/>
    <lineage>
        <taxon>Bacteria</taxon>
        <taxon>Bacillati</taxon>
        <taxon>Bacillota</taxon>
        <taxon>Clostridia</taxon>
        <taxon>Eubacteriales</taxon>
        <taxon>Eubacteriaceae</taxon>
        <taxon>Eubacterium</taxon>
    </lineage>
</organism>
<dbReference type="Gene3D" id="2.60.40.10">
    <property type="entry name" value="Immunoglobulins"/>
    <property type="match status" value="3"/>
</dbReference>
<dbReference type="SUPFAM" id="SSF49478">
    <property type="entry name" value="Cna protein B-type domain"/>
    <property type="match status" value="1"/>
</dbReference>
<dbReference type="AlphaFoldDB" id="A0A2V1JVA6"/>
<feature type="domain" description="SpaA-like prealbumin fold" evidence="5">
    <location>
        <begin position="321"/>
        <end position="362"/>
    </location>
</feature>
<dbReference type="PANTHER" id="PTHR36108:SF13">
    <property type="entry name" value="COLOSSIN-B-RELATED"/>
    <property type="match status" value="1"/>
</dbReference>
<dbReference type="PANTHER" id="PTHR36108">
    <property type="entry name" value="COLOSSIN-B-RELATED"/>
    <property type="match status" value="1"/>
</dbReference>
<feature type="domain" description="SpaA-like prealbumin fold" evidence="5">
    <location>
        <begin position="743"/>
        <end position="820"/>
    </location>
</feature>
<evidence type="ECO:0000259" key="5">
    <source>
        <dbReference type="Pfam" id="PF17802"/>
    </source>
</evidence>
<proteinExistence type="inferred from homology"/>
<dbReference type="Pfam" id="PF17802">
    <property type="entry name" value="SpaA"/>
    <property type="match status" value="3"/>
</dbReference>
<name>A0A2V1JVA6_EUBRA</name>
<dbReference type="EMBL" id="JRFU01000018">
    <property type="protein sequence ID" value="PWE87744.1"/>
    <property type="molecule type" value="Genomic_DNA"/>
</dbReference>
<evidence type="ECO:0000256" key="2">
    <source>
        <dbReference type="ARBA" id="ARBA00022525"/>
    </source>
</evidence>
<evidence type="ECO:0000256" key="1">
    <source>
        <dbReference type="ARBA" id="ARBA00007257"/>
    </source>
</evidence>
<dbReference type="OrthoDB" id="1771682at2"/>
<keyword evidence="3" id="KW-0732">Signal</keyword>